<dbReference type="EMBL" id="SLXU01000004">
    <property type="protein sequence ID" value="TCP61565.1"/>
    <property type="molecule type" value="Genomic_DNA"/>
</dbReference>
<evidence type="ECO:0000256" key="1">
    <source>
        <dbReference type="ARBA" id="ARBA00022801"/>
    </source>
</evidence>
<proteinExistence type="predicted"/>
<dbReference type="SUPFAM" id="SSF53474">
    <property type="entry name" value="alpha/beta-Hydrolases"/>
    <property type="match status" value="1"/>
</dbReference>
<dbReference type="InterPro" id="IPR050300">
    <property type="entry name" value="GDXG_lipolytic_enzyme"/>
</dbReference>
<keyword evidence="1 3" id="KW-0378">Hydrolase</keyword>
<organism evidence="3 4">
    <name type="scientific">Rhodovulum bhavnagarense</name>
    <dbReference type="NCBI Taxonomy" id="992286"/>
    <lineage>
        <taxon>Bacteria</taxon>
        <taxon>Pseudomonadati</taxon>
        <taxon>Pseudomonadota</taxon>
        <taxon>Alphaproteobacteria</taxon>
        <taxon>Rhodobacterales</taxon>
        <taxon>Paracoccaceae</taxon>
        <taxon>Rhodovulum</taxon>
    </lineage>
</organism>
<dbReference type="PANTHER" id="PTHR48081">
    <property type="entry name" value="AB HYDROLASE SUPERFAMILY PROTEIN C4A8.06C"/>
    <property type="match status" value="1"/>
</dbReference>
<name>A0A4R2RQW4_9RHOB</name>
<dbReference type="Proteomes" id="UP000295050">
    <property type="component" value="Unassembled WGS sequence"/>
</dbReference>
<dbReference type="Gene3D" id="3.40.50.1820">
    <property type="entry name" value="alpha/beta hydrolase"/>
    <property type="match status" value="1"/>
</dbReference>
<evidence type="ECO:0000259" key="2">
    <source>
        <dbReference type="Pfam" id="PF07859"/>
    </source>
</evidence>
<comment type="caution">
    <text evidence="3">The sequence shown here is derived from an EMBL/GenBank/DDBJ whole genome shotgun (WGS) entry which is preliminary data.</text>
</comment>
<evidence type="ECO:0000313" key="3">
    <source>
        <dbReference type="EMBL" id="TCP61565.1"/>
    </source>
</evidence>
<dbReference type="GO" id="GO:0016787">
    <property type="term" value="F:hydrolase activity"/>
    <property type="evidence" value="ECO:0007669"/>
    <property type="project" value="UniProtKB-KW"/>
</dbReference>
<keyword evidence="4" id="KW-1185">Reference proteome</keyword>
<sequence>MGGGAMSRQEDGIDWDDAYANAAHIPGAADYPSRWAEAAAAFRAGAFGECDLPYGHHPRQRFDLFMPPGAPAGLAVFVHGGYWLRFDKSFWSHLAAGPLARGWAVALPSYRLAPEVGIACITHDIAQALGVMARLLPRGPIVLAGHSAGGHLVARMICKDIHLPETVAARIARVVPVSPLSDLRPLMRTQMNTALGLDEPEARAQSPVCHTPRPDVPVVIWVGGAERPAFLDQARWLAAAWPGAALSIDAARHHFDVIEGFARPDSPLTGALLDAVPT</sequence>
<gene>
    <name evidence="3" type="ORF">EV663_10416</name>
</gene>
<evidence type="ECO:0000313" key="4">
    <source>
        <dbReference type="Proteomes" id="UP000295050"/>
    </source>
</evidence>
<dbReference type="AlphaFoldDB" id="A0A4R2RQW4"/>
<dbReference type="PANTHER" id="PTHR48081:SF33">
    <property type="entry name" value="KYNURENINE FORMAMIDASE"/>
    <property type="match status" value="1"/>
</dbReference>
<dbReference type="InterPro" id="IPR013094">
    <property type="entry name" value="AB_hydrolase_3"/>
</dbReference>
<dbReference type="Pfam" id="PF07859">
    <property type="entry name" value="Abhydrolase_3"/>
    <property type="match status" value="1"/>
</dbReference>
<protein>
    <submittedName>
        <fullName evidence="3">Alpha/beta hydrolase family protein</fullName>
    </submittedName>
</protein>
<reference evidence="3 4" key="1">
    <citation type="submission" date="2019-03" db="EMBL/GenBank/DDBJ databases">
        <title>Genomic Encyclopedia of Type Strains, Phase IV (KMG-IV): sequencing the most valuable type-strain genomes for metagenomic binning, comparative biology and taxonomic classification.</title>
        <authorList>
            <person name="Goeker M."/>
        </authorList>
    </citation>
    <scope>NUCLEOTIDE SEQUENCE [LARGE SCALE GENOMIC DNA]</scope>
    <source>
        <strain evidence="3 4">DSM 24766</strain>
    </source>
</reference>
<accession>A0A4R2RQW4</accession>
<feature type="domain" description="Alpha/beta hydrolase fold-3" evidence="2">
    <location>
        <begin position="76"/>
        <end position="189"/>
    </location>
</feature>
<dbReference type="InterPro" id="IPR029058">
    <property type="entry name" value="AB_hydrolase_fold"/>
</dbReference>